<accession>A0A1N6EZR3</accession>
<dbReference type="PROSITE" id="PS51257">
    <property type="entry name" value="PROKAR_LIPOPROTEIN"/>
    <property type="match status" value="1"/>
</dbReference>
<evidence type="ECO:0000313" key="1">
    <source>
        <dbReference type="EMBL" id="SIN88504.1"/>
    </source>
</evidence>
<dbReference type="EMBL" id="FSQX01000002">
    <property type="protein sequence ID" value="SIN88504.1"/>
    <property type="molecule type" value="Genomic_DNA"/>
</dbReference>
<gene>
    <name evidence="1" type="ORF">SAMN05878438_3825</name>
</gene>
<protein>
    <submittedName>
        <fullName evidence="1">Uncharacterized protein</fullName>
    </submittedName>
</protein>
<organism evidence="1 2">
    <name type="scientific">Vreelandella aquamarina</name>
    <dbReference type="NCBI Taxonomy" id="77097"/>
    <lineage>
        <taxon>Bacteria</taxon>
        <taxon>Pseudomonadati</taxon>
        <taxon>Pseudomonadota</taxon>
        <taxon>Gammaproteobacteria</taxon>
        <taxon>Oceanospirillales</taxon>
        <taxon>Halomonadaceae</taxon>
        <taxon>Vreelandella</taxon>
    </lineage>
</organism>
<dbReference type="Proteomes" id="UP000185024">
    <property type="component" value="Unassembled WGS sequence"/>
</dbReference>
<dbReference type="AlphaFoldDB" id="A0A1N6EZR3"/>
<proteinExistence type="predicted"/>
<sequence>MSRAVDNLSQNLLLVAAQSGTGLLTATGTSC</sequence>
<reference evidence="1 2" key="1">
    <citation type="submission" date="2016-11" db="EMBL/GenBank/DDBJ databases">
        <authorList>
            <person name="Jaros S."/>
            <person name="Januszkiewicz K."/>
            <person name="Wedrychowicz H."/>
        </authorList>
    </citation>
    <scope>NUCLEOTIDE SEQUENCE [LARGE SCALE GENOMIC DNA]</scope>
    <source>
        <strain evidence="1 2">ACAM 239</strain>
    </source>
</reference>
<evidence type="ECO:0000313" key="2">
    <source>
        <dbReference type="Proteomes" id="UP000185024"/>
    </source>
</evidence>
<name>A0A1N6EZR3_9GAMM</name>